<sequence>MDRLQFCTSLRQRPACSNAVMAFRTAKWREARLETHDAAMLLPAQQSRQLHESVLRASFVSTSDLDVDDGTTAGSTFSAGTWQRIERLYYLNGSGQDSVIVFVLEYASKDNAASSSRAMNLYTKLQAEYVMGPNLAFYIMLRSSHLTMPMSVLSLMESDLVIPVVPCATWELVPQTLVAFHRQLCVNRRPKLVPRAQNNNASIEQTLEVLRHSITHKPLSDHSIHVLTDLTTGFRDYLDKLDDPEAQEKILGYLGEEGQRALAFWLEDFLVPRSSTLRV</sequence>
<evidence type="ECO:0000313" key="2">
    <source>
        <dbReference type="Proteomes" id="UP000756346"/>
    </source>
</evidence>
<dbReference type="Proteomes" id="UP000756346">
    <property type="component" value="Unassembled WGS sequence"/>
</dbReference>
<name>A0A9P8YEA5_9PEZI</name>
<dbReference type="AlphaFoldDB" id="A0A9P8YEA5"/>
<comment type="caution">
    <text evidence="1">The sequence shown here is derived from an EMBL/GenBank/DDBJ whole genome shotgun (WGS) entry which is preliminary data.</text>
</comment>
<evidence type="ECO:0000313" key="1">
    <source>
        <dbReference type="EMBL" id="KAH7035367.1"/>
    </source>
</evidence>
<accession>A0A9P8YEA5</accession>
<gene>
    <name evidence="1" type="ORF">B0I36DRAFT_382094</name>
</gene>
<dbReference type="EMBL" id="JAGTJQ010000003">
    <property type="protein sequence ID" value="KAH7035367.1"/>
    <property type="molecule type" value="Genomic_DNA"/>
</dbReference>
<organism evidence="1 2">
    <name type="scientific">Microdochium trichocladiopsis</name>
    <dbReference type="NCBI Taxonomy" id="1682393"/>
    <lineage>
        <taxon>Eukaryota</taxon>
        <taxon>Fungi</taxon>
        <taxon>Dikarya</taxon>
        <taxon>Ascomycota</taxon>
        <taxon>Pezizomycotina</taxon>
        <taxon>Sordariomycetes</taxon>
        <taxon>Xylariomycetidae</taxon>
        <taxon>Xylariales</taxon>
        <taxon>Microdochiaceae</taxon>
        <taxon>Microdochium</taxon>
    </lineage>
</organism>
<keyword evidence="2" id="KW-1185">Reference proteome</keyword>
<proteinExistence type="predicted"/>
<reference evidence="1" key="1">
    <citation type="journal article" date="2021" name="Nat. Commun.">
        <title>Genetic determinants of endophytism in the Arabidopsis root mycobiome.</title>
        <authorList>
            <person name="Mesny F."/>
            <person name="Miyauchi S."/>
            <person name="Thiergart T."/>
            <person name="Pickel B."/>
            <person name="Atanasova L."/>
            <person name="Karlsson M."/>
            <person name="Huettel B."/>
            <person name="Barry K.W."/>
            <person name="Haridas S."/>
            <person name="Chen C."/>
            <person name="Bauer D."/>
            <person name="Andreopoulos W."/>
            <person name="Pangilinan J."/>
            <person name="LaButti K."/>
            <person name="Riley R."/>
            <person name="Lipzen A."/>
            <person name="Clum A."/>
            <person name="Drula E."/>
            <person name="Henrissat B."/>
            <person name="Kohler A."/>
            <person name="Grigoriev I.V."/>
            <person name="Martin F.M."/>
            <person name="Hacquard S."/>
        </authorList>
    </citation>
    <scope>NUCLEOTIDE SEQUENCE</scope>
    <source>
        <strain evidence="1">MPI-CAGE-CH-0230</strain>
    </source>
</reference>
<protein>
    <submittedName>
        <fullName evidence="1">Uncharacterized protein</fullName>
    </submittedName>
</protein>
<dbReference type="RefSeq" id="XP_046015460.1">
    <property type="nucleotide sequence ID" value="XM_046160893.1"/>
</dbReference>
<dbReference type="GeneID" id="70190439"/>
<dbReference type="OrthoDB" id="2129069at2759"/>